<dbReference type="Proteomes" id="UP000053477">
    <property type="component" value="Unassembled WGS sequence"/>
</dbReference>
<protein>
    <submittedName>
        <fullName evidence="2">Uncharacterized protein</fullName>
    </submittedName>
</protein>
<organism evidence="2 3">
    <name type="scientific">Schizopora paradoxa</name>
    <dbReference type="NCBI Taxonomy" id="27342"/>
    <lineage>
        <taxon>Eukaryota</taxon>
        <taxon>Fungi</taxon>
        <taxon>Dikarya</taxon>
        <taxon>Basidiomycota</taxon>
        <taxon>Agaricomycotina</taxon>
        <taxon>Agaricomycetes</taxon>
        <taxon>Hymenochaetales</taxon>
        <taxon>Schizoporaceae</taxon>
        <taxon>Schizopora</taxon>
    </lineage>
</organism>
<evidence type="ECO:0000313" key="3">
    <source>
        <dbReference type="Proteomes" id="UP000053477"/>
    </source>
</evidence>
<dbReference type="InParanoid" id="A0A0H2RM17"/>
<dbReference type="EMBL" id="KQ085969">
    <property type="protein sequence ID" value="KLO12904.1"/>
    <property type="molecule type" value="Genomic_DNA"/>
</dbReference>
<name>A0A0H2RM17_9AGAM</name>
<gene>
    <name evidence="2" type="ORF">SCHPADRAFT_396096</name>
</gene>
<proteinExistence type="predicted"/>
<feature type="compositionally biased region" description="Basic residues" evidence="1">
    <location>
        <begin position="68"/>
        <end position="82"/>
    </location>
</feature>
<feature type="compositionally biased region" description="Low complexity" evidence="1">
    <location>
        <begin position="45"/>
        <end position="60"/>
    </location>
</feature>
<reference evidence="2 3" key="1">
    <citation type="submission" date="2015-04" db="EMBL/GenBank/DDBJ databases">
        <title>Complete genome sequence of Schizopora paradoxa KUC8140, a cosmopolitan wood degrader in East Asia.</title>
        <authorList>
            <consortium name="DOE Joint Genome Institute"/>
            <person name="Min B."/>
            <person name="Park H."/>
            <person name="Jang Y."/>
            <person name="Kim J.-J."/>
            <person name="Kim K.H."/>
            <person name="Pangilinan J."/>
            <person name="Lipzen A."/>
            <person name="Riley R."/>
            <person name="Grigoriev I.V."/>
            <person name="Spatafora J.W."/>
            <person name="Choi I.-G."/>
        </authorList>
    </citation>
    <scope>NUCLEOTIDE SEQUENCE [LARGE SCALE GENOMIC DNA]</scope>
    <source>
        <strain evidence="2 3">KUC8140</strain>
    </source>
</reference>
<sequence>MPRRSPGFLVLTCARGEFWCWNVCRRLSSHLSRFLDSKIESEDVQSSASPKAQASSNSSNLIDEARPHRLSKKPHGIPKPRHSSSTPVNKH</sequence>
<evidence type="ECO:0000256" key="1">
    <source>
        <dbReference type="SAM" id="MobiDB-lite"/>
    </source>
</evidence>
<evidence type="ECO:0000313" key="2">
    <source>
        <dbReference type="EMBL" id="KLO12904.1"/>
    </source>
</evidence>
<accession>A0A0H2RM17</accession>
<feature type="region of interest" description="Disordered" evidence="1">
    <location>
        <begin position="39"/>
        <end position="91"/>
    </location>
</feature>
<dbReference type="AlphaFoldDB" id="A0A0H2RM17"/>
<keyword evidence="3" id="KW-1185">Reference proteome</keyword>